<dbReference type="PROSITE" id="PS51257">
    <property type="entry name" value="PROKAR_LIPOPROTEIN"/>
    <property type="match status" value="1"/>
</dbReference>
<name>A0A1G2C1P9_9BACT</name>
<evidence type="ECO:0000313" key="1">
    <source>
        <dbReference type="EMBL" id="OGY94357.1"/>
    </source>
</evidence>
<reference evidence="1 2" key="1">
    <citation type="journal article" date="2016" name="Nat. Commun.">
        <title>Thousands of microbial genomes shed light on interconnected biogeochemical processes in an aquifer system.</title>
        <authorList>
            <person name="Anantharaman K."/>
            <person name="Brown C.T."/>
            <person name="Hug L.A."/>
            <person name="Sharon I."/>
            <person name="Castelle C.J."/>
            <person name="Probst A.J."/>
            <person name="Thomas B.C."/>
            <person name="Singh A."/>
            <person name="Wilkins M.J."/>
            <person name="Karaoz U."/>
            <person name="Brodie E.L."/>
            <person name="Williams K.H."/>
            <person name="Hubbard S.S."/>
            <person name="Banfield J.F."/>
        </authorList>
    </citation>
    <scope>NUCLEOTIDE SEQUENCE [LARGE SCALE GENOMIC DNA]</scope>
</reference>
<dbReference type="EMBL" id="MHKQ01000009">
    <property type="protein sequence ID" value="OGY94357.1"/>
    <property type="molecule type" value="Genomic_DNA"/>
</dbReference>
<evidence type="ECO:0000313" key="2">
    <source>
        <dbReference type="Proteomes" id="UP000177626"/>
    </source>
</evidence>
<sequence>MFNRRNKLVFGSVVILLTLFLVGCQRNKAQDLNLDSNDQASTTDESQSEDQKLIGGDQDAHGCLIAAGYSWCQSKNKCLRTWEETCPIEQTEARESIIFEDLEWKKYSNDFFAYSVDYPTIVNIMGNNLDEHVEFNGQLVDNEWWPQISISHYNNDFYRPSTGADVSQWVKPFPGYGQGEKISIAGLDTVHYVQEKTSTAWATDYFYFIKDGQLYNITIIHTNDQENWQIYKKILNSFSFED</sequence>
<proteinExistence type="predicted"/>
<organism evidence="1 2">
    <name type="scientific">Candidatus Komeilibacteria bacterium RIFOXYC1_FULL_37_11</name>
    <dbReference type="NCBI Taxonomy" id="1798555"/>
    <lineage>
        <taxon>Bacteria</taxon>
        <taxon>Candidatus Komeiliibacteriota</taxon>
    </lineage>
</organism>
<evidence type="ECO:0008006" key="3">
    <source>
        <dbReference type="Google" id="ProtNLM"/>
    </source>
</evidence>
<accession>A0A1G2C1P9</accession>
<comment type="caution">
    <text evidence="1">The sequence shown here is derived from an EMBL/GenBank/DDBJ whole genome shotgun (WGS) entry which is preliminary data.</text>
</comment>
<gene>
    <name evidence="1" type="ORF">A2406_03000</name>
</gene>
<protein>
    <recommendedName>
        <fullName evidence="3">Lipoprotein</fullName>
    </recommendedName>
</protein>
<dbReference type="AlphaFoldDB" id="A0A1G2C1P9"/>
<dbReference type="Proteomes" id="UP000177626">
    <property type="component" value="Unassembled WGS sequence"/>
</dbReference>